<dbReference type="SUPFAM" id="SSF52540">
    <property type="entry name" value="P-loop containing nucleoside triphosphate hydrolases"/>
    <property type="match status" value="1"/>
</dbReference>
<dbReference type="SUPFAM" id="SSF46785">
    <property type="entry name" value="Winged helix' DNA-binding domain"/>
    <property type="match status" value="1"/>
</dbReference>
<dbReference type="InterPro" id="IPR036390">
    <property type="entry name" value="WH_DNA-bd_sf"/>
</dbReference>
<evidence type="ECO:0000313" key="3">
    <source>
        <dbReference type="EMBL" id="RHN52379.1"/>
    </source>
</evidence>
<keyword evidence="1" id="KW-0677">Repeat</keyword>
<dbReference type="PANTHER" id="PTHR11017:SF219">
    <property type="entry name" value="ARCHAEAL ATPASE"/>
    <property type="match status" value="1"/>
</dbReference>
<dbReference type="Gene3D" id="3.80.10.10">
    <property type="entry name" value="Ribonuclease Inhibitor"/>
    <property type="match status" value="1"/>
</dbReference>
<name>A0A396HGD2_MEDTR</name>
<evidence type="ECO:0000256" key="1">
    <source>
        <dbReference type="ARBA" id="ARBA00022737"/>
    </source>
</evidence>
<dbReference type="Proteomes" id="UP000265566">
    <property type="component" value="Chromosome 6"/>
</dbReference>
<protein>
    <submittedName>
        <fullName evidence="3">Putative winged helix-turn-helix DNA-binding domain, leucine-rich repeat domain, L</fullName>
    </submittedName>
</protein>
<sequence>MGLKKIYEAYGLNKEQALELLRTKAFKSKKNDSSYDYILNRAVKYASGLPLALEVVGSNLFGKSIAECESLLDKYDRIPHEDIQKILKVSYDALAEEQQSVFLDIACVFKGRGKEYVQEVLHDHYGYCIKSHIGVLVDKSLIKINGKYIGRVTLHDLIEDMGMEIVRQESIKEPGKRSRLWCRDDIVHVLQEKKGTSKIEMIYLNSPSMKPVDMNEKAFKKMTNLKTLIIEKGNFSKGPKYLPSSLVFCKWIGCPSKTLSFLSNKNFEDMKHLILDRSQSLIHIPNVSSLQNLIKFSFENCRNLIKIDNSIWKLNKLEHLSAKGCLKLESFPPLHLPSLKELELSKCDSLKSFPELLCQMTNIKEINLCDTSIGEFPFSFQYLSELVFLQVNRVRMLRFQKYNDRMNPIMFSKMYSVILGETNLSDECLPILLKLFVNVTSLKLMKNNFKILPECLSECHRLGELVLDDCKFLEEIRGIPPNLGRLSALRCESLSLESRRRLLSQDLHEAGCTKISFPNGSEGIPDWFEHQRKGDTFSFWYRKKIPTITCIFLVPGSALLPEFNLFVNDKEIEVTECLVYYNDDELLASEHAFLFDMNLDCHIEQNFTHEPELYEALKNDEWNHVELNWEICMTDTEEEDFSDTEEDDWSEMKEKEIIILSSGTQMGIHVSWNAYDCGDMEVEKSNKEGEVRFTNPYSRKRKLVEVGVSEIEENEDFSDTEGDETEILSSAQMEEEDDVLFTNPYSRKIKLVELGVSETEEDENFK</sequence>
<dbReference type="Gene3D" id="1.10.8.430">
    <property type="entry name" value="Helical domain of apoptotic protease-activating factors"/>
    <property type="match status" value="1"/>
</dbReference>
<dbReference type="GO" id="GO:0006952">
    <property type="term" value="P:defense response"/>
    <property type="evidence" value="ECO:0007669"/>
    <property type="project" value="InterPro"/>
</dbReference>
<dbReference type="Pfam" id="PF23282">
    <property type="entry name" value="WHD_ROQ1"/>
    <property type="match status" value="1"/>
</dbReference>
<dbReference type="InterPro" id="IPR044974">
    <property type="entry name" value="Disease_R_plants"/>
</dbReference>
<dbReference type="InterPro" id="IPR032675">
    <property type="entry name" value="LRR_dom_sf"/>
</dbReference>
<evidence type="ECO:0000259" key="2">
    <source>
        <dbReference type="Pfam" id="PF23282"/>
    </source>
</evidence>
<organism evidence="3">
    <name type="scientific">Medicago truncatula</name>
    <name type="common">Barrel medic</name>
    <name type="synonym">Medicago tribuloides</name>
    <dbReference type="NCBI Taxonomy" id="3880"/>
    <lineage>
        <taxon>Eukaryota</taxon>
        <taxon>Viridiplantae</taxon>
        <taxon>Streptophyta</taxon>
        <taxon>Embryophyta</taxon>
        <taxon>Tracheophyta</taxon>
        <taxon>Spermatophyta</taxon>
        <taxon>Magnoliopsida</taxon>
        <taxon>eudicotyledons</taxon>
        <taxon>Gunneridae</taxon>
        <taxon>Pentapetalae</taxon>
        <taxon>rosids</taxon>
        <taxon>fabids</taxon>
        <taxon>Fabales</taxon>
        <taxon>Fabaceae</taxon>
        <taxon>Papilionoideae</taxon>
        <taxon>50 kb inversion clade</taxon>
        <taxon>NPAAA clade</taxon>
        <taxon>Hologalegina</taxon>
        <taxon>IRL clade</taxon>
        <taxon>Trifolieae</taxon>
        <taxon>Medicago</taxon>
    </lineage>
</organism>
<comment type="caution">
    <text evidence="3">The sequence shown here is derived from an EMBL/GenBank/DDBJ whole genome shotgun (WGS) entry which is preliminary data.</text>
</comment>
<dbReference type="InterPro" id="IPR058192">
    <property type="entry name" value="WHD_ROQ1-like"/>
</dbReference>
<feature type="domain" description="Disease resistance protein Roq1-like winged-helix" evidence="2">
    <location>
        <begin position="96"/>
        <end position="170"/>
    </location>
</feature>
<reference evidence="3" key="1">
    <citation type="journal article" date="2018" name="Nat. Plants">
        <title>Whole-genome landscape of Medicago truncatula symbiotic genes.</title>
        <authorList>
            <person name="Pecrix Y."/>
            <person name="Gamas P."/>
            <person name="Carrere S."/>
        </authorList>
    </citation>
    <scope>NUCLEOTIDE SEQUENCE</scope>
    <source>
        <tissue evidence="3">Leaves</tissue>
    </source>
</reference>
<dbReference type="SUPFAM" id="SSF52058">
    <property type="entry name" value="L domain-like"/>
    <property type="match status" value="1"/>
</dbReference>
<keyword evidence="3" id="KW-0238">DNA-binding</keyword>
<proteinExistence type="predicted"/>
<dbReference type="PRINTS" id="PR00364">
    <property type="entry name" value="DISEASERSIST"/>
</dbReference>
<dbReference type="PANTHER" id="PTHR11017">
    <property type="entry name" value="LEUCINE-RICH REPEAT-CONTAINING PROTEIN"/>
    <property type="match status" value="1"/>
</dbReference>
<dbReference type="Gramene" id="rna37044">
    <property type="protein sequence ID" value="RHN52379.1"/>
    <property type="gene ID" value="gene37044"/>
</dbReference>
<dbReference type="InterPro" id="IPR042197">
    <property type="entry name" value="Apaf_helical"/>
</dbReference>
<dbReference type="GO" id="GO:0003677">
    <property type="term" value="F:DNA binding"/>
    <property type="evidence" value="ECO:0007669"/>
    <property type="project" value="UniProtKB-KW"/>
</dbReference>
<dbReference type="AlphaFoldDB" id="A0A396HGD2"/>
<gene>
    <name evidence="3" type="ORF">MtrunA17_Chr6g0479841</name>
</gene>
<accession>A0A396HGD2</accession>
<dbReference type="EMBL" id="PSQE01000006">
    <property type="protein sequence ID" value="RHN52379.1"/>
    <property type="molecule type" value="Genomic_DNA"/>
</dbReference>
<dbReference type="InterPro" id="IPR027417">
    <property type="entry name" value="P-loop_NTPase"/>
</dbReference>